<dbReference type="Proteomes" id="UP000190274">
    <property type="component" value="Chromosome D"/>
</dbReference>
<dbReference type="STRING" id="1266660.A0A1G4J7Z4"/>
<proteinExistence type="inferred from homology"/>
<dbReference type="AlphaFoldDB" id="A0A1G4J7Z4"/>
<dbReference type="PANTHER" id="PTHR11803">
    <property type="entry name" value="2-IMINOBUTANOATE/2-IMINOPROPANOATE DEAMINASE RIDA"/>
    <property type="match status" value="1"/>
</dbReference>
<dbReference type="InterPro" id="IPR035959">
    <property type="entry name" value="RutC-like_sf"/>
</dbReference>
<dbReference type="PANTHER" id="PTHR11803:SF58">
    <property type="entry name" value="PROTEIN HMF1-RELATED"/>
    <property type="match status" value="1"/>
</dbReference>
<gene>
    <name evidence="2" type="ORF">LADA_0D11694G</name>
</gene>
<dbReference type="SUPFAM" id="SSF55298">
    <property type="entry name" value="YjgF-like"/>
    <property type="match status" value="1"/>
</dbReference>
<keyword evidence="3" id="KW-1185">Reference proteome</keyword>
<dbReference type="EMBL" id="LT598454">
    <property type="protein sequence ID" value="SCU86021.1"/>
    <property type="molecule type" value="Genomic_DNA"/>
</dbReference>
<dbReference type="OrthoDB" id="309640at2759"/>
<sequence>MFLRNVAKQSIRSMSNLTPVFTKLSPPPAASYSQAMKVNNLIFVSGQIPYTAENKPVEGSISDKAEQVIQNVSNILQEANSGLHNIVKVNIFLADINDFAEFNKVYAKYFNEHKPARSCVAVKSLPLNVDLEMEVIATEKQE</sequence>
<dbReference type="NCBIfam" id="TIGR00004">
    <property type="entry name" value="Rid family detoxifying hydrolase"/>
    <property type="match status" value="1"/>
</dbReference>
<dbReference type="FunFam" id="3.30.1330.40:FF:000001">
    <property type="entry name" value="L-PSP family endoribonuclease"/>
    <property type="match status" value="1"/>
</dbReference>
<dbReference type="PROSITE" id="PS01094">
    <property type="entry name" value="UPF0076"/>
    <property type="match status" value="1"/>
</dbReference>
<evidence type="ECO:0000313" key="3">
    <source>
        <dbReference type="Proteomes" id="UP000190274"/>
    </source>
</evidence>
<organism evidence="2 3">
    <name type="scientific">Lachancea dasiensis</name>
    <dbReference type="NCBI Taxonomy" id="1072105"/>
    <lineage>
        <taxon>Eukaryota</taxon>
        <taxon>Fungi</taxon>
        <taxon>Dikarya</taxon>
        <taxon>Ascomycota</taxon>
        <taxon>Saccharomycotina</taxon>
        <taxon>Saccharomycetes</taxon>
        <taxon>Saccharomycetales</taxon>
        <taxon>Saccharomycetaceae</taxon>
        <taxon>Lachancea</taxon>
    </lineage>
</organism>
<protein>
    <submittedName>
        <fullName evidence="2">LADA_0D11694g1_1</fullName>
    </submittedName>
</protein>
<accession>A0A1G4J7Z4</accession>
<dbReference type="GO" id="GO:0005739">
    <property type="term" value="C:mitochondrion"/>
    <property type="evidence" value="ECO:0007669"/>
    <property type="project" value="UniProtKB-ARBA"/>
</dbReference>
<dbReference type="GO" id="GO:0019239">
    <property type="term" value="F:deaminase activity"/>
    <property type="evidence" value="ECO:0007669"/>
    <property type="project" value="TreeGrafter"/>
</dbReference>
<dbReference type="Pfam" id="PF01042">
    <property type="entry name" value="Ribonuc_L-PSP"/>
    <property type="match status" value="1"/>
</dbReference>
<dbReference type="Gene3D" id="3.30.1330.40">
    <property type="entry name" value="RutC-like"/>
    <property type="match status" value="1"/>
</dbReference>
<dbReference type="InterPro" id="IPR006175">
    <property type="entry name" value="YjgF/YER057c/UK114"/>
</dbReference>
<evidence type="ECO:0000256" key="1">
    <source>
        <dbReference type="ARBA" id="ARBA00010552"/>
    </source>
</evidence>
<dbReference type="InterPro" id="IPR006056">
    <property type="entry name" value="RidA"/>
</dbReference>
<reference evidence="2 3" key="1">
    <citation type="submission" date="2016-03" db="EMBL/GenBank/DDBJ databases">
        <authorList>
            <person name="Devillers H."/>
        </authorList>
    </citation>
    <scope>NUCLEOTIDE SEQUENCE [LARGE SCALE GENOMIC DNA]</scope>
    <source>
        <strain evidence="2">CBS 10888</strain>
    </source>
</reference>
<dbReference type="CDD" id="cd00448">
    <property type="entry name" value="YjgF_YER057c_UK114_family"/>
    <property type="match status" value="1"/>
</dbReference>
<evidence type="ECO:0000313" key="2">
    <source>
        <dbReference type="EMBL" id="SCU86021.1"/>
    </source>
</evidence>
<comment type="similarity">
    <text evidence="1">Belongs to the RutC family.</text>
</comment>
<name>A0A1G4J7Z4_9SACH</name>
<dbReference type="InterPro" id="IPR019897">
    <property type="entry name" value="RidA_CS"/>
</dbReference>
<dbReference type="GO" id="GO:0005829">
    <property type="term" value="C:cytosol"/>
    <property type="evidence" value="ECO:0007669"/>
    <property type="project" value="TreeGrafter"/>
</dbReference>